<keyword evidence="4" id="KW-0735">Signal-anchor</keyword>
<name>A0ABT2EPU5_9BACT</name>
<evidence type="ECO:0000313" key="9">
    <source>
        <dbReference type="Proteomes" id="UP001204798"/>
    </source>
</evidence>
<dbReference type="PANTHER" id="PTHR13572">
    <property type="entry name" value="ENDO-ALPHA-1,2-MANNOSIDASE"/>
    <property type="match status" value="1"/>
</dbReference>
<organism evidence="8 9">
    <name type="scientific">Candidatus Fervidibacter sacchari</name>
    <dbReference type="NCBI Taxonomy" id="1448929"/>
    <lineage>
        <taxon>Bacteria</taxon>
        <taxon>Candidatus Fervidibacterota</taxon>
        <taxon>Candidatus Fervidibacter</taxon>
    </lineage>
</organism>
<protein>
    <recommendedName>
        <fullName evidence="10">Glycoside hydrolase family 99-like domain-containing protein</fullName>
    </recommendedName>
</protein>
<evidence type="ECO:0000256" key="7">
    <source>
        <dbReference type="ARBA" id="ARBA00023136"/>
    </source>
</evidence>
<evidence type="ECO:0000256" key="6">
    <source>
        <dbReference type="ARBA" id="ARBA00023034"/>
    </source>
</evidence>
<gene>
    <name evidence="8" type="ORF">M2350_002405</name>
</gene>
<dbReference type="EMBL" id="JANUCP010000004">
    <property type="protein sequence ID" value="MCS3919988.1"/>
    <property type="molecule type" value="Genomic_DNA"/>
</dbReference>
<comment type="subcellular location">
    <subcellularLocation>
        <location evidence="1">Golgi apparatus membrane</location>
        <topology evidence="1">Single-pass type II membrane protein</topology>
    </subcellularLocation>
</comment>
<dbReference type="Gene3D" id="3.20.20.80">
    <property type="entry name" value="Glycosidases"/>
    <property type="match status" value="1"/>
</dbReference>
<keyword evidence="3" id="KW-0378">Hydrolase</keyword>
<evidence type="ECO:0000256" key="1">
    <source>
        <dbReference type="ARBA" id="ARBA00004323"/>
    </source>
</evidence>
<evidence type="ECO:0000256" key="2">
    <source>
        <dbReference type="ARBA" id="ARBA00022692"/>
    </source>
</evidence>
<dbReference type="InterPro" id="IPR026071">
    <property type="entry name" value="Glyco_Hydrolase_99"/>
</dbReference>
<dbReference type="Pfam" id="PF16317">
    <property type="entry name" value="Glyco_hydro_99"/>
    <property type="match status" value="1"/>
</dbReference>
<dbReference type="PANTHER" id="PTHR13572:SF4">
    <property type="entry name" value="RE57134P"/>
    <property type="match status" value="1"/>
</dbReference>
<keyword evidence="6" id="KW-0333">Golgi apparatus</keyword>
<evidence type="ECO:0000313" key="8">
    <source>
        <dbReference type="EMBL" id="MCS3919988.1"/>
    </source>
</evidence>
<dbReference type="Proteomes" id="UP001204798">
    <property type="component" value="Unassembled WGS sequence"/>
</dbReference>
<proteinExistence type="predicted"/>
<accession>A0ABT2EPU5</accession>
<evidence type="ECO:0000256" key="3">
    <source>
        <dbReference type="ARBA" id="ARBA00022801"/>
    </source>
</evidence>
<dbReference type="RefSeq" id="WP_259097012.1">
    <property type="nucleotide sequence ID" value="NZ_CP130454.1"/>
</dbReference>
<evidence type="ECO:0008006" key="10">
    <source>
        <dbReference type="Google" id="ProtNLM"/>
    </source>
</evidence>
<keyword evidence="9" id="KW-1185">Reference proteome</keyword>
<keyword evidence="2" id="KW-0812">Transmembrane</keyword>
<reference evidence="8 9" key="1">
    <citation type="submission" date="2022-08" db="EMBL/GenBank/DDBJ databases">
        <title>Bacterial and archaeal communities from various locations to study Microbial Dark Matter (Phase II).</title>
        <authorList>
            <person name="Stepanauskas R."/>
        </authorList>
    </citation>
    <scope>NUCLEOTIDE SEQUENCE [LARGE SCALE GENOMIC DNA]</scope>
    <source>
        <strain evidence="8 9">PD1</strain>
    </source>
</reference>
<keyword evidence="7" id="KW-0472">Membrane</keyword>
<sequence length="601" mass="68465">MRWLMVLVLVIIVGVTLWKGVRAQMAAELLAERAKVSWANVPKKVLAFYYAWYGNPQVSGKWVHWHDVDEAQKQIGSSTHYPLLGPYDSHDPKVVEQHCRWAKEAGIDGFIVSWWHPNDFHDRAMPLILDTAQKFGLEITAYFETVPTRTKEQALEYVMHLLNRYGKHPAWLKLDGKPVIFVYGRAIGQIGLDGWLWVIVESNRRYEGGAVFIGDHISKRAARIFDGVHTYNITGLTAGKSPKEIEAWAQKVFPDWVSVAGNDRIACLTIIPGYDDSKLPDRKPPRPITERHNGETYKVLWEAAIAANPDWVLITSWNEWHEGSEIEPSIEHGDRELKTTAEYARKFKQLPPRQIQKRVGLIPESERKRLQEKLKKMPVAILPGSDSEAVWWLIGMGAKVTTLDWEHVVDQQRFNPLNFPIVLYGGGESYRTTVKEQNDVLKSLQRYIQDGGFLVVMPSMPMPFYYDETRSPRTAVHHAPQLWLPLTVAWERPPEGLKLKFVVRDKSLLPHVPDQFAYPESGDLRWRPLVPEKALPEAKVLPLIELVDESGRSYGLGAAIVQVGAGKVVYVWFRLFDIDVGEAILHDIWNFALSQTSAAKG</sequence>
<evidence type="ECO:0000256" key="5">
    <source>
        <dbReference type="ARBA" id="ARBA00022989"/>
    </source>
</evidence>
<evidence type="ECO:0000256" key="4">
    <source>
        <dbReference type="ARBA" id="ARBA00022968"/>
    </source>
</evidence>
<keyword evidence="5" id="KW-1133">Transmembrane helix</keyword>
<comment type="caution">
    <text evidence="8">The sequence shown here is derived from an EMBL/GenBank/DDBJ whole genome shotgun (WGS) entry which is preliminary data.</text>
</comment>